<gene>
    <name evidence="2" type="ORF">DL764_008120</name>
</gene>
<dbReference type="Proteomes" id="UP000293360">
    <property type="component" value="Unassembled WGS sequence"/>
</dbReference>
<accession>A0A4Q4T1B3</accession>
<dbReference type="EMBL" id="QJNU01000605">
    <property type="protein sequence ID" value="RYO92537.1"/>
    <property type="molecule type" value="Genomic_DNA"/>
</dbReference>
<organism evidence="2 3">
    <name type="scientific">Monosporascus ibericus</name>
    <dbReference type="NCBI Taxonomy" id="155417"/>
    <lineage>
        <taxon>Eukaryota</taxon>
        <taxon>Fungi</taxon>
        <taxon>Dikarya</taxon>
        <taxon>Ascomycota</taxon>
        <taxon>Pezizomycotina</taxon>
        <taxon>Sordariomycetes</taxon>
        <taxon>Xylariomycetidae</taxon>
        <taxon>Xylariales</taxon>
        <taxon>Xylariales incertae sedis</taxon>
        <taxon>Monosporascus</taxon>
    </lineage>
</organism>
<proteinExistence type="predicted"/>
<comment type="caution">
    <text evidence="2">The sequence shown here is derived from an EMBL/GenBank/DDBJ whole genome shotgun (WGS) entry which is preliminary data.</text>
</comment>
<dbReference type="AlphaFoldDB" id="A0A4Q4T1B3"/>
<reference evidence="2 3" key="1">
    <citation type="submission" date="2018-06" db="EMBL/GenBank/DDBJ databases">
        <title>Complete Genomes of Monosporascus.</title>
        <authorList>
            <person name="Robinson A.J."/>
            <person name="Natvig D.O."/>
        </authorList>
    </citation>
    <scope>NUCLEOTIDE SEQUENCE [LARGE SCALE GENOMIC DNA]</scope>
    <source>
        <strain evidence="2 3">CBS 110550</strain>
    </source>
</reference>
<keyword evidence="3" id="KW-1185">Reference proteome</keyword>
<evidence type="ECO:0000313" key="3">
    <source>
        <dbReference type="Proteomes" id="UP000293360"/>
    </source>
</evidence>
<evidence type="ECO:0000313" key="2">
    <source>
        <dbReference type="EMBL" id="RYO92537.1"/>
    </source>
</evidence>
<feature type="region of interest" description="Disordered" evidence="1">
    <location>
        <begin position="48"/>
        <end position="69"/>
    </location>
</feature>
<evidence type="ECO:0000256" key="1">
    <source>
        <dbReference type="SAM" id="MobiDB-lite"/>
    </source>
</evidence>
<name>A0A4Q4T1B3_9PEZI</name>
<protein>
    <submittedName>
        <fullName evidence="2">Uncharacterized protein</fullName>
    </submittedName>
</protein>
<sequence>MDGISKLDITFRGYLDWDRNKDATDGLGHVTGTDTIATLTMQMLSDSGIKRDTDLNGGPSAGSKNSSAAGFQLVKSTDQISNPFAESSSPNTSPAFLKSNSAIAAQGYVGKSTM</sequence>